<dbReference type="InterPro" id="IPR050465">
    <property type="entry name" value="UPF0194_transport"/>
</dbReference>
<feature type="coiled-coil region" evidence="3">
    <location>
        <begin position="308"/>
        <end position="388"/>
    </location>
</feature>
<feature type="transmembrane region" description="Helical" evidence="5">
    <location>
        <begin position="55"/>
        <end position="73"/>
    </location>
</feature>
<evidence type="ECO:0000256" key="2">
    <source>
        <dbReference type="ARBA" id="ARBA00023054"/>
    </source>
</evidence>
<keyword evidence="2 3" id="KW-0175">Coiled coil</keyword>
<comment type="subcellular location">
    <subcellularLocation>
        <location evidence="1">Cell envelope</location>
    </subcellularLocation>
</comment>
<feature type="compositionally biased region" description="Pro residues" evidence="4">
    <location>
        <begin position="17"/>
        <end position="31"/>
    </location>
</feature>
<dbReference type="PANTHER" id="PTHR32347">
    <property type="entry name" value="EFFLUX SYSTEM COMPONENT YKNX-RELATED"/>
    <property type="match status" value="1"/>
</dbReference>
<accession>A0A7C3ZXR7</accession>
<dbReference type="GO" id="GO:0030313">
    <property type="term" value="C:cell envelope"/>
    <property type="evidence" value="ECO:0007669"/>
    <property type="project" value="UniProtKB-SubCell"/>
</dbReference>
<dbReference type="Gene3D" id="2.40.30.170">
    <property type="match status" value="1"/>
</dbReference>
<evidence type="ECO:0000256" key="5">
    <source>
        <dbReference type="SAM" id="Phobius"/>
    </source>
</evidence>
<evidence type="ECO:0000256" key="3">
    <source>
        <dbReference type="SAM" id="Coils"/>
    </source>
</evidence>
<evidence type="ECO:0000313" key="6">
    <source>
        <dbReference type="EMBL" id="HGG02349.1"/>
    </source>
</evidence>
<keyword evidence="5" id="KW-0472">Membrane</keyword>
<dbReference type="SUPFAM" id="SSF161270">
    <property type="entry name" value="PspA lactotransferrin-binding region"/>
    <property type="match status" value="1"/>
</dbReference>
<dbReference type="AlphaFoldDB" id="A0A7C3ZXR7"/>
<feature type="compositionally biased region" description="Low complexity" evidence="4">
    <location>
        <begin position="32"/>
        <end position="48"/>
    </location>
</feature>
<protein>
    <submittedName>
        <fullName evidence="6">HlyD family efflux transporter periplasmic adaptor subunit</fullName>
    </submittedName>
</protein>
<feature type="compositionally biased region" description="Low complexity" evidence="4">
    <location>
        <begin position="1"/>
        <end position="16"/>
    </location>
</feature>
<gene>
    <name evidence="6" type="ORF">ENR15_17330</name>
</gene>
<evidence type="ECO:0000256" key="4">
    <source>
        <dbReference type="SAM" id="MobiDB-lite"/>
    </source>
</evidence>
<name>A0A7C3ZXR7_9CYAN</name>
<proteinExistence type="predicted"/>
<keyword evidence="5" id="KW-1133">Transmembrane helix</keyword>
<keyword evidence="5" id="KW-0812">Transmembrane</keyword>
<evidence type="ECO:0000256" key="1">
    <source>
        <dbReference type="ARBA" id="ARBA00004196"/>
    </source>
</evidence>
<sequence length="526" mass="58484">MNAVNKPQKSPLKVVPPKSPTPAPIETPTAPPAQKTPTTPEPSKSSPKPKADGKWVIMALMVVGVGAIAAMPFPNYVRGEAEIIDQEGARKAINMPVSGMVKIKVKTNQLLTAGDVVAEVASPEIENQMADAERQRQQALASLAAAENYLPIAEKQLEEAKTAEAIARSRADKQQQEIAAISEEKLPKIREIEREIAIIEQEIASIRNNDIPRIQIDIVSIQKEIEGIELNNYRLSEQLQDVEKSLAKLQGLAADGLFPSEDPRILELKNQENSLTSQIEQQTIIQSSVNQQEIEAKKSEIRQSESLIEQKYQSIAAKREQIKEVEKQLQDLSYERENDIEQQVAARRRAEEEVEAALRKVESEKQLLVQAEGELQRLETRAAELILRTPVGGTVLTANLDLLNNTTIQAGEEILRIADLRQLPGEVKIAQEDANLIITGQPAIFKLRGSYSSEYQATVQDIPRVIVTDESGKRELKVKISIENQANQLLPGTAGYVHIETGEMRVYQKVWLEVNKVLNLGKYLPW</sequence>
<comment type="caution">
    <text evidence="6">The sequence shown here is derived from an EMBL/GenBank/DDBJ whole genome shotgun (WGS) entry which is preliminary data.</text>
</comment>
<feature type="region of interest" description="Disordered" evidence="4">
    <location>
        <begin position="1"/>
        <end position="51"/>
    </location>
</feature>
<dbReference type="EMBL" id="DSPX01000178">
    <property type="protein sequence ID" value="HGG02349.1"/>
    <property type="molecule type" value="Genomic_DNA"/>
</dbReference>
<reference evidence="6" key="1">
    <citation type="journal article" date="2020" name="mSystems">
        <title>Genome- and Community-Level Interaction Insights into Carbon Utilization and Element Cycling Functions of Hydrothermarchaeota in Hydrothermal Sediment.</title>
        <authorList>
            <person name="Zhou Z."/>
            <person name="Liu Y."/>
            <person name="Xu W."/>
            <person name="Pan J."/>
            <person name="Luo Z.H."/>
            <person name="Li M."/>
        </authorList>
    </citation>
    <scope>NUCLEOTIDE SEQUENCE [LARGE SCALE GENOMIC DNA]</scope>
    <source>
        <strain evidence="6">SpSt-374</strain>
    </source>
</reference>
<organism evidence="6">
    <name type="scientific">Planktothricoides sp. SpSt-374</name>
    <dbReference type="NCBI Taxonomy" id="2282167"/>
    <lineage>
        <taxon>Bacteria</taxon>
        <taxon>Bacillati</taxon>
        <taxon>Cyanobacteriota</taxon>
        <taxon>Cyanophyceae</taxon>
        <taxon>Oscillatoriophycideae</taxon>
        <taxon>Oscillatoriales</taxon>
        <taxon>Oscillatoriaceae</taxon>
        <taxon>Planktothricoides</taxon>
    </lineage>
</organism>
<feature type="coiled-coil region" evidence="3">
    <location>
        <begin position="122"/>
        <end position="209"/>
    </location>
</feature>